<evidence type="ECO:0000313" key="1">
    <source>
        <dbReference type="EMBL" id="UUZ44904.1"/>
    </source>
</evidence>
<sequence length="289" mass="30970">MTESGPAAPRDSVEMELVAIWAQVLAVDEVGIHDNFFDLGGHSLLALQLVSRIRRALSVDLQADELLAAGTVAEMAPLVRGTRGASRTHPLVRLRPGDGRPLAAFPPVSGTPGLYGPFSRRLDPSWDVWGVQSIGLLPGEEPMEDLGEIATRAIAAPDSVQRTAAWNLVGYSMGGLLAIEVARQLIGRGDEIGQVFLLDTGPTVDPAEDDLDFALRALLYRALKIDVDIDWLRGLSEHERSSVLLERSVQGRYHPARLRPGAPTAHGRHVSAQPPGAVAVRAAADGDRC</sequence>
<evidence type="ECO:0000313" key="2">
    <source>
        <dbReference type="Proteomes" id="UP001059663"/>
    </source>
</evidence>
<reference evidence="1" key="1">
    <citation type="submission" date="2021-11" db="EMBL/GenBank/DDBJ databases">
        <title>Study of the species diversity of bacterial strains isolated from a unique natural object - Shulgan-Tash cave (Bashkiria).</title>
        <authorList>
            <person name="Sazanova A.L."/>
            <person name="Chirak E.R."/>
            <person name="Safronova V.I."/>
        </authorList>
    </citation>
    <scope>NUCLEOTIDE SEQUENCE</scope>
    <source>
        <strain evidence="1">P1</strain>
    </source>
</reference>
<protein>
    <submittedName>
        <fullName evidence="1">Thioesterase domain-containing protein</fullName>
    </submittedName>
</protein>
<dbReference type="Proteomes" id="UP001059663">
    <property type="component" value="Chromosome"/>
</dbReference>
<name>A0AC61U4F1_9MICO</name>
<gene>
    <name evidence="1" type="ORF">LP422_00405</name>
</gene>
<organism evidence="1 2">
    <name type="scientific">Janibacter limosus</name>
    <dbReference type="NCBI Taxonomy" id="53458"/>
    <lineage>
        <taxon>Bacteria</taxon>
        <taxon>Bacillati</taxon>
        <taxon>Actinomycetota</taxon>
        <taxon>Actinomycetes</taxon>
        <taxon>Micrococcales</taxon>
        <taxon>Intrasporangiaceae</taxon>
        <taxon>Janibacter</taxon>
    </lineage>
</organism>
<accession>A0AC61U4F1</accession>
<dbReference type="EMBL" id="CP087977">
    <property type="protein sequence ID" value="UUZ44904.1"/>
    <property type="molecule type" value="Genomic_DNA"/>
</dbReference>
<proteinExistence type="predicted"/>